<dbReference type="AlphaFoldDB" id="Q7U3S8"/>
<evidence type="ECO:0000256" key="1">
    <source>
        <dbReference type="SAM" id="Coils"/>
    </source>
</evidence>
<evidence type="ECO:0008006" key="6">
    <source>
        <dbReference type="Google" id="ProtNLM"/>
    </source>
</evidence>
<feature type="coiled-coil region" evidence="1">
    <location>
        <begin position="86"/>
        <end position="122"/>
    </location>
</feature>
<dbReference type="HOGENOM" id="CLU_096097_0_0_3"/>
<keyword evidence="3" id="KW-1133">Transmembrane helix</keyword>
<keyword evidence="5" id="KW-1185">Reference proteome</keyword>
<dbReference type="STRING" id="84588.SYNW2351"/>
<sequence>MTHESEHSKVQAEPAQARRPRFWVGPLLVGCCFSLGYGITHRVVTLQANPEPPSQPEPFVRQEFPGQSLASLRRSSGGTGSLVVDVAAIEAKAEAERQAKAKAEEQARLQAELARKEELALRAPLPDPSWTAPEWTEPDQPFPEESQSLPAASIDPLVDPSVDPFNPIDPLLEVSNPEVTLDQNDYFVPIEPIPAPTP</sequence>
<dbReference type="KEGG" id="syw:SYNW2351"/>
<name>Q7U3S8_PARMW</name>
<dbReference type="RefSeq" id="WP_011129204.1">
    <property type="nucleotide sequence ID" value="NC_005070.1"/>
</dbReference>
<evidence type="ECO:0000256" key="2">
    <source>
        <dbReference type="SAM" id="MobiDB-lite"/>
    </source>
</evidence>
<dbReference type="Proteomes" id="UP000001422">
    <property type="component" value="Chromosome"/>
</dbReference>
<dbReference type="eggNOG" id="COG3170">
    <property type="taxonomic scope" value="Bacteria"/>
</dbReference>
<keyword evidence="1" id="KW-0175">Coiled coil</keyword>
<gene>
    <name evidence="4" type="ordered locus">SYNW2351</name>
</gene>
<feature type="region of interest" description="Disordered" evidence="2">
    <location>
        <begin position="124"/>
        <end position="163"/>
    </location>
</feature>
<organism evidence="4 5">
    <name type="scientific">Parasynechococcus marenigrum (strain WH8102)</name>
    <dbReference type="NCBI Taxonomy" id="84588"/>
    <lineage>
        <taxon>Bacteria</taxon>
        <taxon>Bacillati</taxon>
        <taxon>Cyanobacteriota</taxon>
        <taxon>Cyanophyceae</taxon>
        <taxon>Synechococcales</taxon>
        <taxon>Prochlorococcaceae</taxon>
        <taxon>Parasynechococcus</taxon>
        <taxon>Parasynechococcus marenigrum</taxon>
    </lineage>
</organism>
<accession>Q7U3S8</accession>
<proteinExistence type="predicted"/>
<dbReference type="EMBL" id="BX569695">
    <property type="protein sequence ID" value="CAE08866.1"/>
    <property type="molecule type" value="Genomic_DNA"/>
</dbReference>
<feature type="transmembrane region" description="Helical" evidence="3">
    <location>
        <begin position="21"/>
        <end position="39"/>
    </location>
</feature>
<keyword evidence="3" id="KW-0812">Transmembrane</keyword>
<reference evidence="4 5" key="1">
    <citation type="journal article" date="2003" name="Nature">
        <title>The genome of a motile marine Synechococcus.</title>
        <authorList>
            <person name="Palenik B."/>
            <person name="Brahamsha B."/>
            <person name="Larimer F."/>
            <person name="Land M."/>
            <person name="Hauser L."/>
            <person name="Chain P."/>
            <person name="Lamerdin J."/>
            <person name="Regala W."/>
            <person name="Allen E.A."/>
            <person name="McCarren J."/>
            <person name="Paulsen I."/>
            <person name="Dufresne A."/>
            <person name="Partensky F."/>
            <person name="Webb E."/>
            <person name="Waterbury J."/>
        </authorList>
    </citation>
    <scope>NUCLEOTIDE SEQUENCE [LARGE SCALE GENOMIC DNA]</scope>
    <source>
        <strain evidence="4 5">WH8102</strain>
    </source>
</reference>
<protein>
    <recommendedName>
        <fullName evidence="6">Proline-rich region</fullName>
    </recommendedName>
</protein>
<evidence type="ECO:0000313" key="5">
    <source>
        <dbReference type="Proteomes" id="UP000001422"/>
    </source>
</evidence>
<keyword evidence="3" id="KW-0472">Membrane</keyword>
<evidence type="ECO:0000256" key="3">
    <source>
        <dbReference type="SAM" id="Phobius"/>
    </source>
</evidence>
<evidence type="ECO:0000313" key="4">
    <source>
        <dbReference type="EMBL" id="CAE08866.1"/>
    </source>
</evidence>